<evidence type="ECO:0000313" key="8">
    <source>
        <dbReference type="EMBL" id="AEV59489.1"/>
    </source>
</evidence>
<dbReference type="InterPro" id="IPR036439">
    <property type="entry name" value="Dockerin_dom_sf"/>
</dbReference>
<accession>G9FFX4</accession>
<dbReference type="SUPFAM" id="SSF63446">
    <property type="entry name" value="Type I dockerin domain"/>
    <property type="match status" value="1"/>
</dbReference>
<dbReference type="Gene3D" id="2.60.40.680">
    <property type="match status" value="1"/>
</dbReference>
<protein>
    <submittedName>
        <fullName evidence="8">Scaffoldin C</fullName>
    </submittedName>
</protein>
<dbReference type="CDD" id="cd08548">
    <property type="entry name" value="Type_I_cohesin_like"/>
    <property type="match status" value="1"/>
</dbReference>
<feature type="signal peptide" evidence="5">
    <location>
        <begin position="1"/>
        <end position="27"/>
    </location>
</feature>
<keyword evidence="5" id="KW-0732">Signal</keyword>
<evidence type="ECO:0000256" key="2">
    <source>
        <dbReference type="ARBA" id="ARBA00022525"/>
    </source>
</evidence>
<proteinExistence type="predicted"/>
<evidence type="ECO:0000259" key="6">
    <source>
        <dbReference type="PROSITE" id="PS51766"/>
    </source>
</evidence>
<dbReference type="EMBL" id="JN110323">
    <property type="protein sequence ID" value="AEV59488.1"/>
    <property type="molecule type" value="Genomic_DNA"/>
</dbReference>
<dbReference type="GO" id="GO:0030246">
    <property type="term" value="F:carbohydrate binding"/>
    <property type="evidence" value="ECO:0007669"/>
    <property type="project" value="InterPro"/>
</dbReference>
<dbReference type="InterPro" id="IPR002102">
    <property type="entry name" value="Cohesin_dom"/>
</dbReference>
<comment type="subcellular location">
    <subcellularLocation>
        <location evidence="1">Secreted</location>
    </subcellularLocation>
</comment>
<dbReference type="InterPro" id="IPR008965">
    <property type="entry name" value="CBM2/CBM3_carb-bd_dom_sf"/>
</dbReference>
<dbReference type="InterPro" id="IPR016134">
    <property type="entry name" value="Dockerin_dom"/>
</dbReference>
<evidence type="ECO:0000313" key="7">
    <source>
        <dbReference type="EMBL" id="AEV59488.1"/>
    </source>
</evidence>
<evidence type="ECO:0000256" key="3">
    <source>
        <dbReference type="ARBA" id="ARBA00022737"/>
    </source>
</evidence>
<reference evidence="8" key="1">
    <citation type="journal article" date="2011" name="PLoS ONE">
        <title>Cellulosomics, a Gene-Centric Approach to Investigating the Intraspecific Diversity and Adaptation of Ruminococcus flavefaciens within the Rumen.</title>
        <authorList>
            <person name="Brulc J.M."/>
            <person name="Yeoman C.J."/>
            <person name="Wilson M.K."/>
            <person name="Berg Miller M.E."/>
            <person name="Jeraldo P."/>
            <person name="Jindou S."/>
            <person name="Goldenfeld N."/>
            <person name="Flint H.J."/>
            <person name="Lamed R."/>
            <person name="Borovok I."/>
            <person name="Vodovnik M."/>
            <person name="Nelson K.E."/>
            <person name="Bayer E.A."/>
            <person name="White B.A."/>
        </authorList>
    </citation>
    <scope>NUCLEOTIDE SEQUENCE</scope>
    <source>
        <strain evidence="7">EZ640P627</strain>
        <strain evidence="8">MM648P669</strain>
    </source>
</reference>
<sequence length="286" mass="29366">MKTKKVVVGAIAASMLSLSAFPGSAVAAGETVRISASKETAKAGETFSVEVSLADVPSSGIQGIDFSIEFDSSLITITSVEEGTLVKNAAASDPTADGVKLFSVYAPEGKNYVNVAWSNSYTDPSYWIKSDGVFCVINGTVNDGVTSGTADIKLGAIKRETRPESGSDNGSVGIGYAKDGKSYSYDVNVTNGSVEIGQPTTTSTTTTPGTTSGGSGKYLKGDANESGDVNMADAVAIMRFQADPDSYGLTAQGKINGDVVGNGDGVTNNDALQIQKYEAGIVTELE</sequence>
<gene>
    <name evidence="8" type="primary">scaC</name>
</gene>
<evidence type="ECO:0000256" key="5">
    <source>
        <dbReference type="SAM" id="SignalP"/>
    </source>
</evidence>
<organism evidence="8">
    <name type="scientific">Ruminococcus flavefaciens</name>
    <dbReference type="NCBI Taxonomy" id="1265"/>
    <lineage>
        <taxon>Bacteria</taxon>
        <taxon>Bacillati</taxon>
        <taxon>Bacillota</taxon>
        <taxon>Clostridia</taxon>
        <taxon>Eubacteriales</taxon>
        <taxon>Oscillospiraceae</taxon>
        <taxon>Ruminococcus</taxon>
    </lineage>
</organism>
<dbReference type="GO" id="GO:0000272">
    <property type="term" value="P:polysaccharide catabolic process"/>
    <property type="evidence" value="ECO:0007669"/>
    <property type="project" value="InterPro"/>
</dbReference>
<name>G9FFX4_RUMFL</name>
<evidence type="ECO:0000256" key="4">
    <source>
        <dbReference type="SAM" id="MobiDB-lite"/>
    </source>
</evidence>
<feature type="domain" description="Dockerin" evidence="6">
    <location>
        <begin position="216"/>
        <end position="286"/>
    </location>
</feature>
<feature type="region of interest" description="Disordered" evidence="4">
    <location>
        <begin position="194"/>
        <end position="222"/>
    </location>
</feature>
<dbReference type="Pfam" id="PF00963">
    <property type="entry name" value="Cohesin"/>
    <property type="match status" value="1"/>
</dbReference>
<dbReference type="PROSITE" id="PS51766">
    <property type="entry name" value="DOCKERIN"/>
    <property type="match status" value="1"/>
</dbReference>
<evidence type="ECO:0000256" key="1">
    <source>
        <dbReference type="ARBA" id="ARBA00004613"/>
    </source>
</evidence>
<dbReference type="AlphaFoldDB" id="G9FFX4"/>
<feature type="compositionally biased region" description="Low complexity" evidence="4">
    <location>
        <begin position="199"/>
        <end position="210"/>
    </location>
</feature>
<dbReference type="GO" id="GO:0005576">
    <property type="term" value="C:extracellular region"/>
    <property type="evidence" value="ECO:0007669"/>
    <property type="project" value="UniProtKB-SubCell"/>
</dbReference>
<feature type="chain" id="PRO_5007665177" evidence="5">
    <location>
        <begin position="28"/>
        <end position="286"/>
    </location>
</feature>
<keyword evidence="3" id="KW-0677">Repeat</keyword>
<keyword evidence="2" id="KW-0964">Secreted</keyword>
<dbReference type="Gene3D" id="1.10.1330.10">
    <property type="entry name" value="Dockerin domain"/>
    <property type="match status" value="1"/>
</dbReference>
<dbReference type="SUPFAM" id="SSF49384">
    <property type="entry name" value="Carbohydrate-binding domain"/>
    <property type="match status" value="1"/>
</dbReference>
<dbReference type="EMBL" id="JN110324">
    <property type="protein sequence ID" value="AEV59489.1"/>
    <property type="molecule type" value="Genomic_DNA"/>
</dbReference>